<name>A0A561BTK3_9ACTN</name>
<keyword evidence="1" id="KW-0812">Transmembrane</keyword>
<evidence type="ECO:0000256" key="1">
    <source>
        <dbReference type="SAM" id="Phobius"/>
    </source>
</evidence>
<dbReference type="AlphaFoldDB" id="A0A561BTK3"/>
<feature type="transmembrane region" description="Helical" evidence="1">
    <location>
        <begin position="67"/>
        <end position="91"/>
    </location>
</feature>
<organism evidence="2 3">
    <name type="scientific">Kribbella amoyensis</name>
    <dbReference type="NCBI Taxonomy" id="996641"/>
    <lineage>
        <taxon>Bacteria</taxon>
        <taxon>Bacillati</taxon>
        <taxon>Actinomycetota</taxon>
        <taxon>Actinomycetes</taxon>
        <taxon>Propionibacteriales</taxon>
        <taxon>Kribbellaceae</taxon>
        <taxon>Kribbella</taxon>
    </lineage>
</organism>
<proteinExistence type="predicted"/>
<keyword evidence="1" id="KW-0472">Membrane</keyword>
<dbReference type="OrthoDB" id="2658663at2"/>
<sequence>MSTRSETRTDRSKLGLPVWALAALALLAAPRVALHDLGVAVTGPLAGLLAIGPALIWIVAAVRSKALWPWATGLVIGAFYGCILAIGHNLFWDKAFADGPPKLGGNLENRMPAGAEEVVMRIAASFSSVFTGIAVGLLCGLVATVIQRIAARSGKQ</sequence>
<evidence type="ECO:0008006" key="4">
    <source>
        <dbReference type="Google" id="ProtNLM"/>
    </source>
</evidence>
<accession>A0A561BTK3</accession>
<dbReference type="EMBL" id="VIVK01000001">
    <property type="protein sequence ID" value="TWD82206.1"/>
    <property type="molecule type" value="Genomic_DNA"/>
</dbReference>
<protein>
    <recommendedName>
        <fullName evidence="4">Energy-coupling factor transport system substrate-specific component</fullName>
    </recommendedName>
</protein>
<evidence type="ECO:0000313" key="3">
    <source>
        <dbReference type="Proteomes" id="UP000318380"/>
    </source>
</evidence>
<dbReference type="Proteomes" id="UP000318380">
    <property type="component" value="Unassembled WGS sequence"/>
</dbReference>
<keyword evidence="1" id="KW-1133">Transmembrane helix</keyword>
<keyword evidence="3" id="KW-1185">Reference proteome</keyword>
<gene>
    <name evidence="2" type="ORF">FB561_3334</name>
</gene>
<evidence type="ECO:0000313" key="2">
    <source>
        <dbReference type="EMBL" id="TWD82206.1"/>
    </source>
</evidence>
<comment type="caution">
    <text evidence="2">The sequence shown here is derived from an EMBL/GenBank/DDBJ whole genome shotgun (WGS) entry which is preliminary data.</text>
</comment>
<dbReference type="RefSeq" id="WP_145807631.1">
    <property type="nucleotide sequence ID" value="NZ_VIVK01000001.1"/>
</dbReference>
<feature type="transmembrane region" description="Helical" evidence="1">
    <location>
        <begin position="38"/>
        <end position="60"/>
    </location>
</feature>
<feature type="transmembrane region" description="Helical" evidence="1">
    <location>
        <begin position="122"/>
        <end position="146"/>
    </location>
</feature>
<reference evidence="2 3" key="1">
    <citation type="submission" date="2019-06" db="EMBL/GenBank/DDBJ databases">
        <title>Sequencing the genomes of 1000 actinobacteria strains.</title>
        <authorList>
            <person name="Klenk H.-P."/>
        </authorList>
    </citation>
    <scope>NUCLEOTIDE SEQUENCE [LARGE SCALE GENOMIC DNA]</scope>
    <source>
        <strain evidence="2 3">DSM 24683</strain>
    </source>
</reference>